<name>A0A3M5ZQI1_PSESS</name>
<evidence type="ECO:0000313" key="4">
    <source>
        <dbReference type="Proteomes" id="UP000270795"/>
    </source>
</evidence>
<dbReference type="InterPro" id="IPR053721">
    <property type="entry name" value="Fimbrial_Adhesin_Reg"/>
</dbReference>
<dbReference type="GO" id="GO:0006355">
    <property type="term" value="P:regulation of DNA-templated transcription"/>
    <property type="evidence" value="ECO:0007669"/>
    <property type="project" value="InterPro"/>
</dbReference>
<keyword evidence="1" id="KW-0805">Transcription regulation</keyword>
<gene>
    <name evidence="3" type="ORF">ALP17_103192</name>
</gene>
<organism evidence="3 4">
    <name type="scientific">Pseudomonas savastanoi</name>
    <name type="common">Pseudomonas syringae pv. savastanoi</name>
    <dbReference type="NCBI Taxonomy" id="29438"/>
    <lineage>
        <taxon>Bacteria</taxon>
        <taxon>Pseudomonadati</taxon>
        <taxon>Pseudomonadota</taxon>
        <taxon>Gammaproteobacteria</taxon>
        <taxon>Pseudomonadales</taxon>
        <taxon>Pseudomonadaceae</taxon>
        <taxon>Pseudomonas</taxon>
    </lineage>
</organism>
<evidence type="ECO:0000256" key="2">
    <source>
        <dbReference type="ARBA" id="ARBA00023163"/>
    </source>
</evidence>
<evidence type="ECO:0000256" key="1">
    <source>
        <dbReference type="ARBA" id="ARBA00023015"/>
    </source>
</evidence>
<dbReference type="EMBL" id="RBUM01000492">
    <property type="protein sequence ID" value="RMV08838.1"/>
    <property type="molecule type" value="Genomic_DNA"/>
</dbReference>
<dbReference type="AlphaFoldDB" id="A0A3M5ZQI1"/>
<dbReference type="Proteomes" id="UP000270795">
    <property type="component" value="Unassembled WGS sequence"/>
</dbReference>
<reference evidence="3 4" key="1">
    <citation type="submission" date="2018-08" db="EMBL/GenBank/DDBJ databases">
        <title>Recombination of ecologically and evolutionarily significant loci maintains genetic cohesion in the Pseudomonas syringae species complex.</title>
        <authorList>
            <person name="Dillon M."/>
            <person name="Thakur S."/>
            <person name="Almeida R.N.D."/>
            <person name="Weir B.S."/>
            <person name="Guttman D.S."/>
        </authorList>
    </citation>
    <scope>NUCLEOTIDE SEQUENCE [LARGE SCALE GENOMIC DNA]</scope>
    <source>
        <strain evidence="3 4">ICMP 11899</strain>
    </source>
</reference>
<sequence>MRFAVAEKHKLVPGEVDPEHLAALLRFTGIRGEAIVAALRGHFIEGRKQVELCCAFNIKPSLLSRKVGDLNKVSNLAEAASKFYR</sequence>
<dbReference type="Gene3D" id="1.10.10.2690">
    <property type="match status" value="1"/>
</dbReference>
<keyword evidence="2" id="KW-0804">Transcription</keyword>
<evidence type="ECO:0000313" key="3">
    <source>
        <dbReference type="EMBL" id="RMV08838.1"/>
    </source>
</evidence>
<accession>A0A3M5ZQI1</accession>
<dbReference type="Pfam" id="PF03333">
    <property type="entry name" value="PapB"/>
    <property type="match status" value="1"/>
</dbReference>
<dbReference type="InterPro" id="IPR004356">
    <property type="entry name" value="Adhesin_operon_reg_prot"/>
</dbReference>
<proteinExistence type="predicted"/>
<comment type="caution">
    <text evidence="3">The sequence shown here is derived from an EMBL/GenBank/DDBJ whole genome shotgun (WGS) entry which is preliminary data.</text>
</comment>
<protein>
    <submittedName>
        <fullName evidence="3">Fimbriae biosynthesis regulatory protein</fullName>
    </submittedName>
</protein>